<organism evidence="3 4">
    <name type="scientific">Aquamicrobium zhengzhouense</name>
    <dbReference type="NCBI Taxonomy" id="2781738"/>
    <lineage>
        <taxon>Bacteria</taxon>
        <taxon>Pseudomonadati</taxon>
        <taxon>Pseudomonadota</taxon>
        <taxon>Alphaproteobacteria</taxon>
        <taxon>Hyphomicrobiales</taxon>
        <taxon>Phyllobacteriaceae</taxon>
        <taxon>Aquamicrobium</taxon>
    </lineage>
</organism>
<keyword evidence="4" id="KW-1185">Reference proteome</keyword>
<name>A0ABS0SCB6_9HYPH</name>
<evidence type="ECO:0000313" key="4">
    <source>
        <dbReference type="Proteomes" id="UP000601789"/>
    </source>
</evidence>
<comment type="caution">
    <text evidence="3">The sequence shown here is derived from an EMBL/GenBank/DDBJ whole genome shotgun (WGS) entry which is preliminary data.</text>
</comment>
<dbReference type="Gene3D" id="1.10.443.10">
    <property type="entry name" value="Intergrase catalytic core"/>
    <property type="match status" value="1"/>
</dbReference>
<protein>
    <recommendedName>
        <fullName evidence="5">Phage integrase family protein</fullName>
    </recommendedName>
</protein>
<accession>A0ABS0SCB6</accession>
<dbReference type="Proteomes" id="UP000601789">
    <property type="component" value="Unassembled WGS sequence"/>
</dbReference>
<evidence type="ECO:0000313" key="3">
    <source>
        <dbReference type="EMBL" id="MBI1620117.1"/>
    </source>
</evidence>
<dbReference type="InterPro" id="IPR011010">
    <property type="entry name" value="DNA_brk_join_enz"/>
</dbReference>
<gene>
    <name evidence="3" type="ORF">IOD40_05505</name>
</gene>
<dbReference type="SUPFAM" id="SSF56349">
    <property type="entry name" value="DNA breaking-rejoining enzymes"/>
    <property type="match status" value="1"/>
</dbReference>
<sequence length="392" mass="44386">MTRLRKDRPGYQYRKRADGTLAHYWNPKRASKRSPDGLPVRPIPTGTDDEEISRLCRMWTDELLADLDTIEQGPVYDGRIESLVRLYRTHPDSPYHDLKHSTRIRDYEPSLRLIVKTVGDRAIAKLGGSDFRRWFTQWSSRGRERRGHGAIRKLRSVLSFGVEQRLPGCAQAREILSLIRFRQPATRTIMLTYEHARSICGKAIEMGYPSVALTQAIQWDTALRRIHIIGEWLPVQAGDAGGIIRGKTKWRGPTASDIDEGMIFTPPYTSERKIAVRHDLSVCPLVSEVRQKVKLPNVGPLIVSEDTGLPWRENYYATKWREVARAAGVPDEVQSMDTRAGAISEAEEATDNIDAARKLAGHTNIKTTLGYVRNGDLKNNRRVAAARASLRK</sequence>
<dbReference type="InterPro" id="IPR013762">
    <property type="entry name" value="Integrase-like_cat_sf"/>
</dbReference>
<dbReference type="EMBL" id="JADGMQ010000002">
    <property type="protein sequence ID" value="MBI1620117.1"/>
    <property type="molecule type" value="Genomic_DNA"/>
</dbReference>
<reference evidence="3 4" key="1">
    <citation type="submission" date="2020-10" db="EMBL/GenBank/DDBJ databases">
        <title>Aquamicrobium zhengzhouensis sp. nov., a exopolysaccharide producing bacterium isolated from farmland soil.</title>
        <authorList>
            <person name="Wang X."/>
        </authorList>
    </citation>
    <scope>NUCLEOTIDE SEQUENCE [LARGE SCALE GENOMIC DNA]</scope>
    <source>
        <strain evidence="4">cd-1</strain>
    </source>
</reference>
<feature type="region of interest" description="Disordered" evidence="2">
    <location>
        <begin position="26"/>
        <end position="46"/>
    </location>
</feature>
<proteinExistence type="predicted"/>
<dbReference type="RefSeq" id="WP_198475112.1">
    <property type="nucleotide sequence ID" value="NZ_JADGMQ010000002.1"/>
</dbReference>
<evidence type="ECO:0008006" key="5">
    <source>
        <dbReference type="Google" id="ProtNLM"/>
    </source>
</evidence>
<keyword evidence="1" id="KW-0233">DNA recombination</keyword>
<evidence type="ECO:0000256" key="2">
    <source>
        <dbReference type="SAM" id="MobiDB-lite"/>
    </source>
</evidence>
<evidence type="ECO:0000256" key="1">
    <source>
        <dbReference type="ARBA" id="ARBA00023172"/>
    </source>
</evidence>